<name>A0AAD0UM54_9LEPT</name>
<dbReference type="AlphaFoldDB" id="A0AAD0UM54"/>
<dbReference type="KEGG" id="lkm:EFP84_05630"/>
<dbReference type="EMBL" id="CP033614">
    <property type="protein sequence ID" value="AYV55041.1"/>
    <property type="molecule type" value="Genomic_DNA"/>
</dbReference>
<protein>
    <submittedName>
        <fullName evidence="1">Uncharacterized protein</fullName>
    </submittedName>
</protein>
<accession>A0AAD0UM54</accession>
<proteinExistence type="predicted"/>
<dbReference type="Proteomes" id="UP000276407">
    <property type="component" value="Chromosome 1"/>
</dbReference>
<sequence length="88" mass="10592">MSSPESFREILNERPIEVRYKGLSSVFFQRSFICKRKRKRKITHIRFVCAFFVFDKGKFEKKEPFVFVLKKFGFRPRFESNSIVSKAT</sequence>
<organism evidence="1 2">
    <name type="scientific">Leptospira kmetyi</name>
    <dbReference type="NCBI Taxonomy" id="408139"/>
    <lineage>
        <taxon>Bacteria</taxon>
        <taxon>Pseudomonadati</taxon>
        <taxon>Spirochaetota</taxon>
        <taxon>Spirochaetia</taxon>
        <taxon>Leptospirales</taxon>
        <taxon>Leptospiraceae</taxon>
        <taxon>Leptospira</taxon>
    </lineage>
</organism>
<gene>
    <name evidence="1" type="ORF">EFP84_05630</name>
</gene>
<evidence type="ECO:0000313" key="1">
    <source>
        <dbReference type="EMBL" id="AYV55041.1"/>
    </source>
</evidence>
<reference evidence="1 2" key="1">
    <citation type="submission" date="2018-11" db="EMBL/GenBank/DDBJ databases">
        <title>Complete genome sequence of Leptospira kmetyi isolate LS 001/16 from soil sample associated with a leptospirosis patient in Kelantan.</title>
        <authorList>
            <person name="Muhammad Yusoff F."/>
            <person name="Muhammad Yusoff S."/>
            <person name="Ahmad M.N."/>
            <person name="Yusof N.Y."/>
            <person name="Aziah I."/>
        </authorList>
    </citation>
    <scope>NUCLEOTIDE SEQUENCE [LARGE SCALE GENOMIC DNA]</scope>
    <source>
        <strain evidence="1 2">LS 001/16</strain>
    </source>
</reference>
<evidence type="ECO:0000313" key="2">
    <source>
        <dbReference type="Proteomes" id="UP000276407"/>
    </source>
</evidence>